<evidence type="ECO:0000259" key="1">
    <source>
        <dbReference type="PROSITE" id="PS51352"/>
    </source>
</evidence>
<evidence type="ECO:0000313" key="2">
    <source>
        <dbReference type="EMBL" id="RAU84084.1"/>
    </source>
</evidence>
<dbReference type="EMBL" id="QMDV01000001">
    <property type="protein sequence ID" value="RAU84084.1"/>
    <property type="molecule type" value="Genomic_DNA"/>
</dbReference>
<comment type="caution">
    <text evidence="2">The sequence shown here is derived from an EMBL/GenBank/DDBJ whole genome shotgun (WGS) entry which is preliminary data.</text>
</comment>
<dbReference type="Gene3D" id="3.40.30.10">
    <property type="entry name" value="Glutaredoxin"/>
    <property type="match status" value="1"/>
</dbReference>
<dbReference type="OrthoDB" id="882770at2"/>
<sequence>MTIIESNDTELRKLIFEKDKVIVKFTAEDCPVCKEISPVFLALSAEFSPKGITFLRMSAHENPVSRSEVKLTGTPFFATYKNGTILDCGIINSEQGLRKILNRLL</sequence>
<evidence type="ECO:0000313" key="3">
    <source>
        <dbReference type="Proteomes" id="UP000251692"/>
    </source>
</evidence>
<reference evidence="2 3" key="1">
    <citation type="submission" date="2018-06" db="EMBL/GenBank/DDBJ databases">
        <authorList>
            <person name="Liu Z.-W."/>
        </authorList>
    </citation>
    <scope>NUCLEOTIDE SEQUENCE [LARGE SCALE GENOMIC DNA]</scope>
    <source>
        <strain evidence="2 3">2b14</strain>
    </source>
</reference>
<organism evidence="2 3">
    <name type="scientific">Pontibacter arcticus</name>
    <dbReference type="NCBI Taxonomy" id="2080288"/>
    <lineage>
        <taxon>Bacteria</taxon>
        <taxon>Pseudomonadati</taxon>
        <taxon>Bacteroidota</taxon>
        <taxon>Cytophagia</taxon>
        <taxon>Cytophagales</taxon>
        <taxon>Hymenobacteraceae</taxon>
        <taxon>Pontibacter</taxon>
    </lineage>
</organism>
<dbReference type="Proteomes" id="UP000251692">
    <property type="component" value="Unassembled WGS sequence"/>
</dbReference>
<dbReference type="CDD" id="cd02947">
    <property type="entry name" value="TRX_family"/>
    <property type="match status" value="1"/>
</dbReference>
<dbReference type="AlphaFoldDB" id="A0A364RIH8"/>
<feature type="domain" description="Thioredoxin" evidence="1">
    <location>
        <begin position="1"/>
        <end position="105"/>
    </location>
</feature>
<protein>
    <submittedName>
        <fullName evidence="2">Thioredoxin</fullName>
    </submittedName>
</protein>
<dbReference type="InterPro" id="IPR036249">
    <property type="entry name" value="Thioredoxin-like_sf"/>
</dbReference>
<dbReference type="SUPFAM" id="SSF52833">
    <property type="entry name" value="Thioredoxin-like"/>
    <property type="match status" value="1"/>
</dbReference>
<accession>A0A364RIH8</accession>
<reference evidence="2 3" key="2">
    <citation type="submission" date="2018-07" db="EMBL/GenBank/DDBJ databases">
        <title>Pontibacter sp. 2b14 genomic sequence and assembly.</title>
        <authorList>
            <person name="Du Z.-J."/>
        </authorList>
    </citation>
    <scope>NUCLEOTIDE SEQUENCE [LARGE SCALE GENOMIC DNA]</scope>
    <source>
        <strain evidence="2 3">2b14</strain>
    </source>
</reference>
<dbReference type="InterPro" id="IPR013766">
    <property type="entry name" value="Thioredoxin_domain"/>
</dbReference>
<dbReference type="PROSITE" id="PS51352">
    <property type="entry name" value="THIOREDOXIN_2"/>
    <property type="match status" value="1"/>
</dbReference>
<keyword evidence="3" id="KW-1185">Reference proteome</keyword>
<dbReference type="RefSeq" id="WP_112304295.1">
    <property type="nucleotide sequence ID" value="NZ_QMDV01000001.1"/>
</dbReference>
<dbReference type="Pfam" id="PF00085">
    <property type="entry name" value="Thioredoxin"/>
    <property type="match status" value="1"/>
</dbReference>
<proteinExistence type="predicted"/>
<name>A0A364RIH8_9BACT</name>
<gene>
    <name evidence="2" type="ORF">DP923_03280</name>
</gene>